<accession>A0A7R9DVK1</accession>
<gene>
    <name evidence="1" type="ORF">TPSB3V08_LOCUS15160</name>
</gene>
<name>A0A7R9DVK1_TIMPO</name>
<sequence length="93" mass="10421">MSGARQSLWSEQQQLKFAALEKEVSEERLTSKGLGVKLFELLQDLDIPNFVLEIIRELQYHLDQQQLSQVTLGHSHFELPTAAVTGNTGSLAL</sequence>
<protein>
    <submittedName>
        <fullName evidence="1">Uncharacterized protein</fullName>
    </submittedName>
</protein>
<evidence type="ECO:0000313" key="1">
    <source>
        <dbReference type="EMBL" id="CAD7421745.1"/>
    </source>
</evidence>
<proteinExistence type="predicted"/>
<organism evidence="1">
    <name type="scientific">Timema poppense</name>
    <name type="common">Walking stick</name>
    <dbReference type="NCBI Taxonomy" id="170557"/>
    <lineage>
        <taxon>Eukaryota</taxon>
        <taxon>Metazoa</taxon>
        <taxon>Ecdysozoa</taxon>
        <taxon>Arthropoda</taxon>
        <taxon>Hexapoda</taxon>
        <taxon>Insecta</taxon>
        <taxon>Pterygota</taxon>
        <taxon>Neoptera</taxon>
        <taxon>Polyneoptera</taxon>
        <taxon>Phasmatodea</taxon>
        <taxon>Timematodea</taxon>
        <taxon>Timematoidea</taxon>
        <taxon>Timematidae</taxon>
        <taxon>Timema</taxon>
    </lineage>
</organism>
<dbReference type="AlphaFoldDB" id="A0A7R9DVK1"/>
<dbReference type="EMBL" id="OD060773">
    <property type="protein sequence ID" value="CAD7421745.1"/>
    <property type="molecule type" value="Genomic_DNA"/>
</dbReference>
<reference evidence="1" key="1">
    <citation type="submission" date="2020-11" db="EMBL/GenBank/DDBJ databases">
        <authorList>
            <person name="Tran Van P."/>
        </authorList>
    </citation>
    <scope>NUCLEOTIDE SEQUENCE</scope>
</reference>